<evidence type="ECO:0000313" key="1">
    <source>
        <dbReference type="EMBL" id="NMM99376.1"/>
    </source>
</evidence>
<keyword evidence="1" id="KW-0378">Hydrolase</keyword>
<comment type="caution">
    <text evidence="1">The sequence shown here is derived from an EMBL/GenBank/DDBJ whole genome shotgun (WGS) entry which is preliminary data.</text>
</comment>
<dbReference type="GO" id="GO:0009307">
    <property type="term" value="P:DNA restriction-modification system"/>
    <property type="evidence" value="ECO:0007669"/>
    <property type="project" value="InterPro"/>
</dbReference>
<dbReference type="Proteomes" id="UP000543419">
    <property type="component" value="Unassembled WGS sequence"/>
</dbReference>
<dbReference type="Pfam" id="PF09195">
    <property type="entry name" value="Endonuc-BglII"/>
    <property type="match status" value="1"/>
</dbReference>
<dbReference type="RefSeq" id="WP_169241926.1">
    <property type="nucleotide sequence ID" value="NZ_JAAIIG010000024.1"/>
</dbReference>
<sequence>MMIETRSYEEVLPSEVKDHFSFYEVRNAARILANVAPEEWADIVGLLSSFRFDANMFLRSGGNNSKMAETLNNGFAELGWRECLYELDTKATIKFRHSKGDQPKTEDLGTSHTSSYWVDNRKGRVLLDVEWNAKDGNLDRDFAAYRAWHEMGFIDAAVLITKDREALLKCACELWARHLGLSYDVVYAATMKGQSSRTAEDKANAIPLDLKTTTTTNTKNAELRINLGEAGTCPILLVGISDRTWNGEEYKA</sequence>
<accession>A0A7Y0HXG5</accession>
<dbReference type="InterPro" id="IPR015278">
    <property type="entry name" value="BglII-like"/>
</dbReference>
<organism evidence="1 2">
    <name type="scientific">Bifidobacterium olomucense</name>
    <dbReference type="NCBI Taxonomy" id="2675324"/>
    <lineage>
        <taxon>Bacteria</taxon>
        <taxon>Bacillati</taxon>
        <taxon>Actinomycetota</taxon>
        <taxon>Actinomycetes</taxon>
        <taxon>Bifidobacteriales</taxon>
        <taxon>Bifidobacteriaceae</taxon>
        <taxon>Bifidobacterium</taxon>
    </lineage>
</organism>
<reference evidence="1 2" key="1">
    <citation type="submission" date="2020-02" db="EMBL/GenBank/DDBJ databases">
        <title>Characterization of phylogenetic diversity of novel bifidobacterial species isolated in Czech ZOOs.</title>
        <authorList>
            <person name="Lugli G.A."/>
            <person name="Vera N.B."/>
            <person name="Ventura M."/>
        </authorList>
    </citation>
    <scope>NUCLEOTIDE SEQUENCE [LARGE SCALE GENOMIC DNA]</scope>
    <source>
        <strain evidence="1 2">DSM 109959</strain>
    </source>
</reference>
<keyword evidence="1" id="KW-0540">Nuclease</keyword>
<proteinExistence type="predicted"/>
<keyword evidence="2" id="KW-1185">Reference proteome</keyword>
<keyword evidence="1" id="KW-0255">Endonuclease</keyword>
<evidence type="ECO:0000313" key="2">
    <source>
        <dbReference type="Proteomes" id="UP000543419"/>
    </source>
</evidence>
<dbReference type="SUPFAM" id="SSF52980">
    <property type="entry name" value="Restriction endonuclease-like"/>
    <property type="match status" value="1"/>
</dbReference>
<name>A0A7Y0HXG5_9BIFI</name>
<protein>
    <submittedName>
        <fullName evidence="1">Restriction endonuclease BglII</fullName>
    </submittedName>
</protein>
<dbReference type="EMBL" id="JAAIIG010000024">
    <property type="protein sequence ID" value="NMM99376.1"/>
    <property type="molecule type" value="Genomic_DNA"/>
</dbReference>
<dbReference type="AlphaFoldDB" id="A0A7Y0HXG5"/>
<dbReference type="InterPro" id="IPR011335">
    <property type="entry name" value="Restrct_endonuc-II-like"/>
</dbReference>
<gene>
    <name evidence="1" type="ORF">G1C97_2336</name>
</gene>
<dbReference type="GO" id="GO:0009036">
    <property type="term" value="F:type II site-specific deoxyribonuclease activity"/>
    <property type="evidence" value="ECO:0007669"/>
    <property type="project" value="InterPro"/>
</dbReference>